<dbReference type="PANTHER" id="PTHR43209">
    <property type="entry name" value="TRNA SULFURTRANSFERASE"/>
    <property type="match status" value="1"/>
</dbReference>
<dbReference type="Proteomes" id="UP000665561">
    <property type="component" value="Unassembled WGS sequence"/>
</dbReference>
<dbReference type="SUPFAM" id="SSF143437">
    <property type="entry name" value="THUMP domain-like"/>
    <property type="match status" value="1"/>
</dbReference>
<evidence type="ECO:0000256" key="8">
    <source>
        <dbReference type="ARBA" id="ARBA00022977"/>
    </source>
</evidence>
<name>A0ABW9XJP7_9BACL</name>
<comment type="catalytic activity">
    <reaction evidence="9">
        <text>[ThiI sulfur-carrier protein]-S-sulfanyl-L-cysteine + a uridine in tRNA + 2 reduced [2Fe-2S]-[ferredoxin] + ATP + H(+) = [ThiI sulfur-carrier protein]-L-cysteine + a 4-thiouridine in tRNA + 2 oxidized [2Fe-2S]-[ferredoxin] + AMP + diphosphate</text>
        <dbReference type="Rhea" id="RHEA:24176"/>
        <dbReference type="Rhea" id="RHEA-COMP:10000"/>
        <dbReference type="Rhea" id="RHEA-COMP:10001"/>
        <dbReference type="Rhea" id="RHEA-COMP:13337"/>
        <dbReference type="Rhea" id="RHEA-COMP:13338"/>
        <dbReference type="Rhea" id="RHEA-COMP:13339"/>
        <dbReference type="Rhea" id="RHEA-COMP:13340"/>
        <dbReference type="ChEBI" id="CHEBI:15378"/>
        <dbReference type="ChEBI" id="CHEBI:29950"/>
        <dbReference type="ChEBI" id="CHEBI:30616"/>
        <dbReference type="ChEBI" id="CHEBI:33019"/>
        <dbReference type="ChEBI" id="CHEBI:33737"/>
        <dbReference type="ChEBI" id="CHEBI:33738"/>
        <dbReference type="ChEBI" id="CHEBI:61963"/>
        <dbReference type="ChEBI" id="CHEBI:65315"/>
        <dbReference type="ChEBI" id="CHEBI:136798"/>
        <dbReference type="ChEBI" id="CHEBI:456215"/>
        <dbReference type="EC" id="2.8.1.4"/>
    </reaction>
</comment>
<comment type="pathway">
    <text evidence="9">Cofactor biosynthesis; thiamine diphosphate biosynthesis.</text>
</comment>
<dbReference type="Gene3D" id="3.30.2130.30">
    <property type="match status" value="1"/>
</dbReference>
<dbReference type="InterPro" id="IPR014729">
    <property type="entry name" value="Rossmann-like_a/b/a_fold"/>
</dbReference>
<dbReference type="PROSITE" id="PS51165">
    <property type="entry name" value="THUMP"/>
    <property type="match status" value="1"/>
</dbReference>
<keyword evidence="12" id="KW-1185">Reference proteome</keyword>
<organism evidence="11 12">
    <name type="scientific">Paenibacillus glycinis</name>
    <dbReference type="NCBI Taxonomy" id="2697035"/>
    <lineage>
        <taxon>Bacteria</taxon>
        <taxon>Bacillati</taxon>
        <taxon>Bacillota</taxon>
        <taxon>Bacilli</taxon>
        <taxon>Bacillales</taxon>
        <taxon>Paenibacillaceae</taxon>
        <taxon>Paenibacillus</taxon>
    </lineage>
</organism>
<dbReference type="NCBIfam" id="TIGR00342">
    <property type="entry name" value="tRNA uracil 4-sulfurtransferase ThiI"/>
    <property type="match status" value="1"/>
</dbReference>
<evidence type="ECO:0000256" key="6">
    <source>
        <dbReference type="ARBA" id="ARBA00022840"/>
    </source>
</evidence>
<evidence type="ECO:0000259" key="10">
    <source>
        <dbReference type="PROSITE" id="PS51165"/>
    </source>
</evidence>
<feature type="binding site" evidence="9">
    <location>
        <position position="297"/>
    </location>
    <ligand>
        <name>ATP</name>
        <dbReference type="ChEBI" id="CHEBI:30616"/>
    </ligand>
</feature>
<dbReference type="EMBL" id="JAAAMV010000001">
    <property type="protein sequence ID" value="NBD22831.1"/>
    <property type="molecule type" value="Genomic_DNA"/>
</dbReference>
<dbReference type="CDD" id="cd11716">
    <property type="entry name" value="THUMP_ThiI"/>
    <property type="match status" value="1"/>
</dbReference>
<evidence type="ECO:0000256" key="1">
    <source>
        <dbReference type="ARBA" id="ARBA00004496"/>
    </source>
</evidence>
<dbReference type="InterPro" id="IPR050102">
    <property type="entry name" value="tRNA_sulfurtransferase_ThiI"/>
</dbReference>
<dbReference type="PANTHER" id="PTHR43209:SF1">
    <property type="entry name" value="TRNA SULFURTRANSFERASE"/>
    <property type="match status" value="1"/>
</dbReference>
<proteinExistence type="inferred from homology"/>
<keyword evidence="3 9" id="KW-0820">tRNA-binding</keyword>
<feature type="binding site" evidence="9">
    <location>
        <position position="266"/>
    </location>
    <ligand>
        <name>ATP</name>
        <dbReference type="ChEBI" id="CHEBI:30616"/>
    </ligand>
</feature>
<dbReference type="CDD" id="cd01712">
    <property type="entry name" value="PPase_ThiI"/>
    <property type="match status" value="1"/>
</dbReference>
<dbReference type="Pfam" id="PF02568">
    <property type="entry name" value="ThiI"/>
    <property type="match status" value="1"/>
</dbReference>
<feature type="domain" description="THUMP" evidence="10">
    <location>
        <begin position="60"/>
        <end position="167"/>
    </location>
</feature>
<dbReference type="SMART" id="SM00981">
    <property type="entry name" value="THUMP"/>
    <property type="match status" value="1"/>
</dbReference>
<dbReference type="Pfam" id="PF22025">
    <property type="entry name" value="ThiI_fer"/>
    <property type="match status" value="1"/>
</dbReference>
<keyword evidence="4 9" id="KW-0808">Transferase</keyword>
<protein>
    <recommendedName>
        <fullName evidence="9">Probable tRNA sulfurtransferase</fullName>
        <ecNumber evidence="9">2.8.1.4</ecNumber>
    </recommendedName>
    <alternativeName>
        <fullName evidence="9">Sulfur carrier protein ThiS sulfurtransferase</fullName>
    </alternativeName>
    <alternativeName>
        <fullName evidence="9">Thiamine biosynthesis protein ThiI</fullName>
    </alternativeName>
    <alternativeName>
        <fullName evidence="9">tRNA 4-thiouridine synthase</fullName>
    </alternativeName>
</protein>
<accession>A0ABW9XJP7</accession>
<comment type="function">
    <text evidence="9">Catalyzes the ATP-dependent transfer of a sulfur to tRNA to produce 4-thiouridine in position 8 of tRNAs, which functions as a near-UV photosensor. Also catalyzes the transfer of sulfur to the sulfur carrier protein ThiS, forming ThiS-thiocarboxylate. This is a step in the synthesis of thiazole, in the thiamine biosynthesis pathway. The sulfur is donated as persulfide by IscS.</text>
</comment>
<evidence type="ECO:0000256" key="5">
    <source>
        <dbReference type="ARBA" id="ARBA00022741"/>
    </source>
</evidence>
<comment type="caution">
    <text evidence="11">The sequence shown here is derived from an EMBL/GenBank/DDBJ whole genome shotgun (WGS) entry which is preliminary data.</text>
</comment>
<keyword evidence="2 9" id="KW-0963">Cytoplasm</keyword>
<evidence type="ECO:0000256" key="9">
    <source>
        <dbReference type="HAMAP-Rule" id="MF_00021"/>
    </source>
</evidence>
<feature type="binding site" evidence="9">
    <location>
        <begin position="208"/>
        <end position="209"/>
    </location>
    <ligand>
        <name>ATP</name>
        <dbReference type="ChEBI" id="CHEBI:30616"/>
    </ligand>
</feature>
<dbReference type="Gene3D" id="3.40.50.620">
    <property type="entry name" value="HUPs"/>
    <property type="match status" value="1"/>
</dbReference>
<dbReference type="InterPro" id="IPR020536">
    <property type="entry name" value="ThiI_AANH"/>
</dbReference>
<dbReference type="Pfam" id="PF02926">
    <property type="entry name" value="THUMP"/>
    <property type="match status" value="1"/>
</dbReference>
<keyword evidence="6 9" id="KW-0067">ATP-binding</keyword>
<feature type="binding site" evidence="9">
    <location>
        <begin position="183"/>
        <end position="184"/>
    </location>
    <ligand>
        <name>ATP</name>
        <dbReference type="ChEBI" id="CHEBI:30616"/>
    </ligand>
</feature>
<dbReference type="SUPFAM" id="SSF52402">
    <property type="entry name" value="Adenine nucleotide alpha hydrolases-like"/>
    <property type="match status" value="1"/>
</dbReference>
<feature type="binding site" evidence="9">
    <location>
        <position position="288"/>
    </location>
    <ligand>
        <name>ATP</name>
        <dbReference type="ChEBI" id="CHEBI:30616"/>
    </ligand>
</feature>
<dbReference type="InterPro" id="IPR049962">
    <property type="entry name" value="THUMP_ThiI"/>
</dbReference>
<dbReference type="EC" id="2.8.1.4" evidence="9"/>
<keyword evidence="7 9" id="KW-0694">RNA-binding</keyword>
<evidence type="ECO:0000256" key="3">
    <source>
        <dbReference type="ARBA" id="ARBA00022555"/>
    </source>
</evidence>
<evidence type="ECO:0000256" key="4">
    <source>
        <dbReference type="ARBA" id="ARBA00022679"/>
    </source>
</evidence>
<sequence length="406" mass="45149">MNPDMILIRFGEFTIKGKNREKFDKRMTEQVRKALSAFPRAEITRAYGRIYIVLNGESYEEMAPKLKDIFGIASFSPIRRSASELEAIRSAALDVMRALPKQPETFKVSVRRVDKEFPHDSQEMNHLVGGHVLRGLPGLKVNVREPEVELRVEIQPEGTYVFSSVVTGAGGFPYGTNGKALLLLSGGIDSPVAGYLAMRQGLELEAVHYHSFPFTSEQAKEKVIELVRRLSHYTGASIKLHLVSFTDIQTAIAQSNHNSLIITLMRRSMLRIAERLAERREALGLVTGDSLGQVASQTLSSMNVIGRTAELPLLRPLVTMDKNEIIRIARTIGTYETSILPYEDCCTLFVPKNPTTNPNLAVVEKAEESIASLDAMIEQAVATTETLTITPDWRTAVETAGQDDWF</sequence>
<evidence type="ECO:0000313" key="12">
    <source>
        <dbReference type="Proteomes" id="UP000665561"/>
    </source>
</evidence>
<evidence type="ECO:0000256" key="2">
    <source>
        <dbReference type="ARBA" id="ARBA00022490"/>
    </source>
</evidence>
<dbReference type="RefSeq" id="WP_161741007.1">
    <property type="nucleotide sequence ID" value="NZ_JAAAMV010000001.1"/>
</dbReference>
<evidence type="ECO:0000313" key="11">
    <source>
        <dbReference type="EMBL" id="NBD22831.1"/>
    </source>
</evidence>
<dbReference type="InterPro" id="IPR004114">
    <property type="entry name" value="THUMP_dom"/>
</dbReference>
<reference evidence="11 12" key="1">
    <citation type="submission" date="2020-01" db="EMBL/GenBank/DDBJ databases">
        <title>Paenibacillus soybeanensis sp. nov. isolated from the nodules of soybean (Glycine max(L.) Merr).</title>
        <authorList>
            <person name="Wang H."/>
        </authorList>
    </citation>
    <scope>NUCLEOTIDE SEQUENCE [LARGE SCALE GENOMIC DNA]</scope>
    <source>
        <strain evidence="11 12">T1</strain>
    </source>
</reference>
<dbReference type="HAMAP" id="MF_00021">
    <property type="entry name" value="ThiI"/>
    <property type="match status" value="1"/>
</dbReference>
<dbReference type="InterPro" id="IPR003720">
    <property type="entry name" value="tRNA_STrfase"/>
</dbReference>
<comment type="similarity">
    <text evidence="9">Belongs to the ThiI family.</text>
</comment>
<evidence type="ECO:0000256" key="7">
    <source>
        <dbReference type="ARBA" id="ARBA00022884"/>
    </source>
</evidence>
<keyword evidence="5 9" id="KW-0547">Nucleotide-binding</keyword>
<keyword evidence="8 9" id="KW-0784">Thiamine biosynthesis</keyword>
<dbReference type="InterPro" id="IPR054173">
    <property type="entry name" value="ThiI_fer"/>
</dbReference>
<comment type="catalytic activity">
    <reaction evidence="9">
        <text>[ThiS sulfur-carrier protein]-C-terminal Gly-Gly-AMP + S-sulfanyl-L-cysteinyl-[cysteine desulfurase] + AH2 = [ThiS sulfur-carrier protein]-C-terminal-Gly-aminoethanethioate + L-cysteinyl-[cysteine desulfurase] + A + AMP + 2 H(+)</text>
        <dbReference type="Rhea" id="RHEA:43340"/>
        <dbReference type="Rhea" id="RHEA-COMP:12157"/>
        <dbReference type="Rhea" id="RHEA-COMP:12158"/>
        <dbReference type="Rhea" id="RHEA-COMP:12910"/>
        <dbReference type="Rhea" id="RHEA-COMP:19908"/>
        <dbReference type="ChEBI" id="CHEBI:13193"/>
        <dbReference type="ChEBI" id="CHEBI:15378"/>
        <dbReference type="ChEBI" id="CHEBI:17499"/>
        <dbReference type="ChEBI" id="CHEBI:29950"/>
        <dbReference type="ChEBI" id="CHEBI:61963"/>
        <dbReference type="ChEBI" id="CHEBI:90618"/>
        <dbReference type="ChEBI" id="CHEBI:232372"/>
        <dbReference type="ChEBI" id="CHEBI:456215"/>
    </reaction>
</comment>
<dbReference type="InterPro" id="IPR049961">
    <property type="entry name" value="ThiI_N"/>
</dbReference>
<gene>
    <name evidence="9 11" type="primary">thiI</name>
    <name evidence="11" type="ORF">GT019_02985</name>
</gene>
<comment type="subcellular location">
    <subcellularLocation>
        <location evidence="1 9">Cytoplasm</location>
    </subcellularLocation>
</comment>